<reference evidence="1 2" key="1">
    <citation type="submission" date="2022-12" db="EMBL/GenBank/DDBJ databases">
        <authorList>
            <person name="Ruckert C."/>
            <person name="Busche T."/>
            <person name="Kalinowski J."/>
            <person name="Wittmann C."/>
        </authorList>
    </citation>
    <scope>NUCLEOTIDE SEQUENCE [LARGE SCALE GENOMIC DNA]</scope>
    <source>
        <strain evidence="1 2">DSM 40276</strain>
    </source>
</reference>
<protein>
    <submittedName>
        <fullName evidence="1">Uncharacterized protein</fullName>
    </submittedName>
</protein>
<accession>A0ABY7J5R8</accession>
<proteinExistence type="predicted"/>
<dbReference type="Proteomes" id="UP001210169">
    <property type="component" value="Chromosome"/>
</dbReference>
<organism evidence="1 2">
    <name type="scientific">Streptomyces nigrescens</name>
    <dbReference type="NCBI Taxonomy" id="1920"/>
    <lineage>
        <taxon>Bacteria</taxon>
        <taxon>Bacillati</taxon>
        <taxon>Actinomycetota</taxon>
        <taxon>Actinomycetes</taxon>
        <taxon>Kitasatosporales</taxon>
        <taxon>Streptomycetaceae</taxon>
        <taxon>Streptomyces</taxon>
    </lineage>
</organism>
<name>A0ABY7J5R8_STRNI</name>
<gene>
    <name evidence="1" type="ORF">STRNI_005066</name>
</gene>
<dbReference type="RefSeq" id="WP_266449974.1">
    <property type="nucleotide sequence ID" value="NZ_CP114203.1"/>
</dbReference>
<dbReference type="GeneID" id="301334222"/>
<dbReference type="EMBL" id="CP114203">
    <property type="protein sequence ID" value="WAU06555.1"/>
    <property type="molecule type" value="Genomic_DNA"/>
</dbReference>
<evidence type="ECO:0000313" key="1">
    <source>
        <dbReference type="EMBL" id="WAU06555.1"/>
    </source>
</evidence>
<sequence length="377" mass="40875">MSYPSAPAEAAATTPPSAPKRTRLNIGWVMPPFVRELPVDAPDYETGAEQLYTLVTDLMPDRSDEDRFRFALALGSQMDLMLEANVIYAGLCLLEVEGRPSGSTIVVSQIEHESDDDEELLRTTQETLERTHPDDDYQRVDLPCGPALSRIGASGFIISAQWSPTGQEVAVQQSQIQVYIPLPGAREMLIFALDSPSSEDWDLHSELFAEILKTIDWGTDQEVEDYRAMRQSAPAAVEPTDGVKQELYWHSSRLMDAVALHGSMGGGQVTSVTCAECWAKGLRSACSARHGWSIGSVMNGDLTLALPRAVAAFASRGWQTETESGGNHARVWAEDEAPEQSAGYAFTASVDIEAGTFTAEVTAPCTRAAAPTDSLFG</sequence>
<keyword evidence="2" id="KW-1185">Reference proteome</keyword>
<evidence type="ECO:0000313" key="2">
    <source>
        <dbReference type="Proteomes" id="UP001210169"/>
    </source>
</evidence>